<dbReference type="PANTHER" id="PTHR10151">
    <property type="entry name" value="ECTONUCLEOTIDE PYROPHOSPHATASE/PHOSPHODIESTERASE"/>
    <property type="match status" value="1"/>
</dbReference>
<dbReference type="PROSITE" id="PS51318">
    <property type="entry name" value="TAT"/>
    <property type="match status" value="1"/>
</dbReference>
<gene>
    <name evidence="2" type="ORF">HUT08_11620</name>
</gene>
<dbReference type="RefSeq" id="WP_176161816.1">
    <property type="nucleotide sequence ID" value="NZ_CP054929.1"/>
</dbReference>
<evidence type="ECO:0000256" key="1">
    <source>
        <dbReference type="SAM" id="SignalP"/>
    </source>
</evidence>
<dbReference type="GO" id="GO:0016787">
    <property type="term" value="F:hydrolase activity"/>
    <property type="evidence" value="ECO:0007669"/>
    <property type="project" value="UniProtKB-ARBA"/>
</dbReference>
<reference evidence="2 3" key="1">
    <citation type="submission" date="2020-06" db="EMBL/GenBank/DDBJ databases">
        <title>Genome mining for natural products.</title>
        <authorList>
            <person name="Zhang B."/>
            <person name="Shi J."/>
            <person name="Ge H."/>
        </authorList>
    </citation>
    <scope>NUCLEOTIDE SEQUENCE [LARGE SCALE GENOMIC DNA]</scope>
    <source>
        <strain evidence="2 3">NA00687</strain>
    </source>
</reference>
<proteinExistence type="predicted"/>
<dbReference type="Pfam" id="PF01663">
    <property type="entry name" value="Phosphodiest"/>
    <property type="match status" value="1"/>
</dbReference>
<name>A0A7H8N6M8_9ACTN</name>
<feature type="chain" id="PRO_5039150725" evidence="1">
    <location>
        <begin position="24"/>
        <end position="319"/>
    </location>
</feature>
<accession>A0A7H8N6M8</accession>
<dbReference type="InterPro" id="IPR017850">
    <property type="entry name" value="Alkaline_phosphatase_core_sf"/>
</dbReference>
<dbReference type="Proteomes" id="UP000509303">
    <property type="component" value="Chromosome"/>
</dbReference>
<feature type="signal peptide" evidence="1">
    <location>
        <begin position="1"/>
        <end position="23"/>
    </location>
</feature>
<dbReference type="PANTHER" id="PTHR10151:SF120">
    <property type="entry name" value="BIS(5'-ADENOSYL)-TRIPHOSPHATASE"/>
    <property type="match status" value="1"/>
</dbReference>
<keyword evidence="3" id="KW-1185">Reference proteome</keyword>
<dbReference type="EMBL" id="CP054929">
    <property type="protein sequence ID" value="QKW50081.1"/>
    <property type="molecule type" value="Genomic_DNA"/>
</dbReference>
<sequence>MSHTPARPTRRILLAGAAATAAAAVTGTAAGAAHAAAARPTPARRSPARTPKALLIGLDGCMLDRVAEADAPHLHRLIAGGLRAPGTIPYAFTLSGPGWSTLATGVWPTKHGVRDNTFRGQRFATYPDVLTRVEHARPALRTYAVSSWPQLTSATGGGPLFSPAVDVRVAPPGSAYDAGTTQDAVARLSQADAPDASFVQLDNIDHAGHASGGASRAYLEAIAGADAQVGQMLTAITTRPTHAAEDWLIMVTADHGHTDAGGHGGTSAREKQTFVIAHGAGFAPGSTGASRMVDVAPTLLTHLGIAIDPRWHLDGAPLR</sequence>
<keyword evidence="1" id="KW-0732">Signal</keyword>
<dbReference type="SUPFAM" id="SSF53649">
    <property type="entry name" value="Alkaline phosphatase-like"/>
    <property type="match status" value="1"/>
</dbReference>
<dbReference type="Gene3D" id="3.40.720.10">
    <property type="entry name" value="Alkaline Phosphatase, subunit A"/>
    <property type="match status" value="2"/>
</dbReference>
<evidence type="ECO:0000313" key="3">
    <source>
        <dbReference type="Proteomes" id="UP000509303"/>
    </source>
</evidence>
<dbReference type="InterPro" id="IPR002591">
    <property type="entry name" value="Phosphodiest/P_Trfase"/>
</dbReference>
<dbReference type="InterPro" id="IPR006311">
    <property type="entry name" value="TAT_signal"/>
</dbReference>
<evidence type="ECO:0000313" key="2">
    <source>
        <dbReference type="EMBL" id="QKW50081.1"/>
    </source>
</evidence>
<dbReference type="AlphaFoldDB" id="A0A7H8N6M8"/>
<organism evidence="2 3">
    <name type="scientific">Streptomyces buecherae</name>
    <dbReference type="NCBI Taxonomy" id="2763006"/>
    <lineage>
        <taxon>Bacteria</taxon>
        <taxon>Bacillati</taxon>
        <taxon>Actinomycetota</taxon>
        <taxon>Actinomycetes</taxon>
        <taxon>Kitasatosporales</taxon>
        <taxon>Streptomycetaceae</taxon>
        <taxon>Streptomyces</taxon>
    </lineage>
</organism>
<protein>
    <submittedName>
        <fullName evidence="2">Alkaline phosphatase family protein</fullName>
    </submittedName>
</protein>